<name>U4LND4_PYROM</name>
<organism evidence="2 3">
    <name type="scientific">Pyronema omphalodes (strain CBS 100304)</name>
    <name type="common">Pyronema confluens</name>
    <dbReference type="NCBI Taxonomy" id="1076935"/>
    <lineage>
        <taxon>Eukaryota</taxon>
        <taxon>Fungi</taxon>
        <taxon>Dikarya</taxon>
        <taxon>Ascomycota</taxon>
        <taxon>Pezizomycotina</taxon>
        <taxon>Pezizomycetes</taxon>
        <taxon>Pezizales</taxon>
        <taxon>Pyronemataceae</taxon>
        <taxon>Pyronema</taxon>
    </lineage>
</organism>
<evidence type="ECO:0000256" key="1">
    <source>
        <dbReference type="SAM" id="MobiDB-lite"/>
    </source>
</evidence>
<accession>U4LND4</accession>
<proteinExistence type="predicted"/>
<reference evidence="2 3" key="1">
    <citation type="journal article" date="2013" name="PLoS Genet.">
        <title>The genome and development-dependent transcriptomes of Pyronema confluens: a window into fungal evolution.</title>
        <authorList>
            <person name="Traeger S."/>
            <person name="Altegoer F."/>
            <person name="Freitag M."/>
            <person name="Gabaldon T."/>
            <person name="Kempken F."/>
            <person name="Kumar A."/>
            <person name="Marcet-Houben M."/>
            <person name="Poggeler S."/>
            <person name="Stajich J.E."/>
            <person name="Nowrousian M."/>
        </authorList>
    </citation>
    <scope>NUCLEOTIDE SEQUENCE [LARGE SCALE GENOMIC DNA]</scope>
    <source>
        <strain evidence="3">CBS 100304</strain>
        <tissue evidence="2">Vegetative mycelium</tissue>
    </source>
</reference>
<evidence type="ECO:0000313" key="3">
    <source>
        <dbReference type="Proteomes" id="UP000018144"/>
    </source>
</evidence>
<dbReference type="AlphaFoldDB" id="U4LND4"/>
<evidence type="ECO:0000313" key="2">
    <source>
        <dbReference type="EMBL" id="CCX33107.1"/>
    </source>
</evidence>
<sequence length="68" mass="8124">MSTLRRLEWSEVGPREQRSKGYGWERNKTIRISSYVHVHVHLQTARRADGPGRRRAHRRCNFLRIQVA</sequence>
<keyword evidence="3" id="KW-1185">Reference proteome</keyword>
<protein>
    <submittedName>
        <fullName evidence="2">Uncharacterized protein</fullName>
    </submittedName>
</protein>
<dbReference type="EMBL" id="HF936006">
    <property type="protein sequence ID" value="CCX33107.1"/>
    <property type="molecule type" value="Genomic_DNA"/>
</dbReference>
<dbReference type="Proteomes" id="UP000018144">
    <property type="component" value="Unassembled WGS sequence"/>
</dbReference>
<gene>
    <name evidence="2" type="ORF">PCON_14138</name>
</gene>
<feature type="region of interest" description="Disordered" evidence="1">
    <location>
        <begin position="1"/>
        <end position="20"/>
    </location>
</feature>